<dbReference type="Gene3D" id="3.60.21.10">
    <property type="match status" value="1"/>
</dbReference>
<dbReference type="InterPro" id="IPR029052">
    <property type="entry name" value="Metallo-depent_PP-like"/>
</dbReference>
<dbReference type="PIRSF" id="PIRSF000887">
    <property type="entry name" value="Pesterase_MJ0037"/>
    <property type="match status" value="1"/>
</dbReference>
<dbReference type="Pfam" id="PF00149">
    <property type="entry name" value="Metallophos"/>
    <property type="match status" value="1"/>
</dbReference>
<evidence type="ECO:0000259" key="1">
    <source>
        <dbReference type="Pfam" id="PF00149"/>
    </source>
</evidence>
<feature type="domain" description="Calcineurin-like phosphoesterase" evidence="1">
    <location>
        <begin position="27"/>
        <end position="164"/>
    </location>
</feature>
<dbReference type="AlphaFoldDB" id="A0A1H9HNK1"/>
<dbReference type="PANTHER" id="PTHR39323">
    <property type="entry name" value="BLR1149 PROTEIN"/>
    <property type="match status" value="1"/>
</dbReference>
<proteinExistence type="predicted"/>
<dbReference type="NCBIfam" id="TIGR04123">
    <property type="entry name" value="P_estr_lig_assc"/>
    <property type="match status" value="1"/>
</dbReference>
<evidence type="ECO:0000313" key="2">
    <source>
        <dbReference type="EMBL" id="SEQ63903.1"/>
    </source>
</evidence>
<dbReference type="PANTHER" id="PTHR39323:SF1">
    <property type="entry name" value="BLR1149 PROTEIN"/>
    <property type="match status" value="1"/>
</dbReference>
<name>A0A1H9HNK1_9HYPH</name>
<organism evidence="2 3">
    <name type="scientific">Faunimonas pinastri</name>
    <dbReference type="NCBI Taxonomy" id="1855383"/>
    <lineage>
        <taxon>Bacteria</taxon>
        <taxon>Pseudomonadati</taxon>
        <taxon>Pseudomonadota</taxon>
        <taxon>Alphaproteobacteria</taxon>
        <taxon>Hyphomicrobiales</taxon>
        <taxon>Afifellaceae</taxon>
        <taxon>Faunimonas</taxon>
    </lineage>
</organism>
<dbReference type="InterPro" id="IPR004843">
    <property type="entry name" value="Calcineurin-like_PHP"/>
</dbReference>
<accession>A0A1H9HNK1</accession>
<dbReference type="InterPro" id="IPR026336">
    <property type="entry name" value="PdeM-like"/>
</dbReference>
<sequence>MADAHVRLAGVSACLDRAGALWLEASRTLVVADLHLEKGSSFARRRVFLPPYDSAATLAALATLVERRAPKRVVCLGDSFHDGEGTSRLGLPERARLSALQRGRDWLWITGNHDPHLPADIGGEVGREIEIQSLTFRHEPTLAPVHGEVAGHLHPSARLCRHGRSIRRRAFATDGMRLVLPAFGVLTGGLNVLDRAFAELFPARPLHAFMIGDSRVFQIAAAALSRD</sequence>
<dbReference type="Proteomes" id="UP000199647">
    <property type="component" value="Unassembled WGS sequence"/>
</dbReference>
<dbReference type="EMBL" id="FOFG01000006">
    <property type="protein sequence ID" value="SEQ63903.1"/>
    <property type="molecule type" value="Genomic_DNA"/>
</dbReference>
<dbReference type="InterPro" id="IPR024173">
    <property type="entry name" value="Pesterase_MJ0037-like"/>
</dbReference>
<dbReference type="SUPFAM" id="SSF56300">
    <property type="entry name" value="Metallo-dependent phosphatases"/>
    <property type="match status" value="1"/>
</dbReference>
<dbReference type="STRING" id="1855383.SAMN05216548_106103"/>
<dbReference type="GO" id="GO:0016787">
    <property type="term" value="F:hydrolase activity"/>
    <property type="evidence" value="ECO:0007669"/>
    <property type="project" value="InterPro"/>
</dbReference>
<reference evidence="2 3" key="1">
    <citation type="submission" date="2016-10" db="EMBL/GenBank/DDBJ databases">
        <authorList>
            <person name="de Groot N.N."/>
        </authorList>
    </citation>
    <scope>NUCLEOTIDE SEQUENCE [LARGE SCALE GENOMIC DNA]</scope>
    <source>
        <strain evidence="2 3">A52C2</strain>
    </source>
</reference>
<protein>
    <submittedName>
        <fullName evidence="2">Putative phosphoesterase</fullName>
    </submittedName>
</protein>
<keyword evidence="3" id="KW-1185">Reference proteome</keyword>
<evidence type="ECO:0000313" key="3">
    <source>
        <dbReference type="Proteomes" id="UP000199647"/>
    </source>
</evidence>
<dbReference type="RefSeq" id="WP_092496565.1">
    <property type="nucleotide sequence ID" value="NZ_FOFG01000006.1"/>
</dbReference>
<dbReference type="OrthoDB" id="9795838at2"/>
<gene>
    <name evidence="2" type="ORF">SAMN05216548_106103</name>
</gene>